<proteinExistence type="predicted"/>
<feature type="non-terminal residue" evidence="1">
    <location>
        <position position="1"/>
    </location>
</feature>
<dbReference type="EMBL" id="JAHRIN010077772">
    <property type="protein sequence ID" value="MEQ2218893.1"/>
    <property type="molecule type" value="Genomic_DNA"/>
</dbReference>
<gene>
    <name evidence="1" type="ORF">XENOCAPTIV_009584</name>
</gene>
<keyword evidence="2" id="KW-1185">Reference proteome</keyword>
<evidence type="ECO:0000313" key="2">
    <source>
        <dbReference type="Proteomes" id="UP001434883"/>
    </source>
</evidence>
<dbReference type="Proteomes" id="UP001434883">
    <property type="component" value="Unassembled WGS sequence"/>
</dbReference>
<organism evidence="1 2">
    <name type="scientific">Xenoophorus captivus</name>
    <dbReference type="NCBI Taxonomy" id="1517983"/>
    <lineage>
        <taxon>Eukaryota</taxon>
        <taxon>Metazoa</taxon>
        <taxon>Chordata</taxon>
        <taxon>Craniata</taxon>
        <taxon>Vertebrata</taxon>
        <taxon>Euteleostomi</taxon>
        <taxon>Actinopterygii</taxon>
        <taxon>Neopterygii</taxon>
        <taxon>Teleostei</taxon>
        <taxon>Neoteleostei</taxon>
        <taxon>Acanthomorphata</taxon>
        <taxon>Ovalentaria</taxon>
        <taxon>Atherinomorphae</taxon>
        <taxon>Cyprinodontiformes</taxon>
        <taxon>Goodeidae</taxon>
        <taxon>Xenoophorus</taxon>
    </lineage>
</organism>
<accession>A0ABV0SGP1</accession>
<evidence type="ECO:0000313" key="1">
    <source>
        <dbReference type="EMBL" id="MEQ2218893.1"/>
    </source>
</evidence>
<name>A0ABV0SGP1_9TELE</name>
<protein>
    <submittedName>
        <fullName evidence="1">Uncharacterized protein</fullName>
    </submittedName>
</protein>
<comment type="caution">
    <text evidence="1">The sequence shown here is derived from an EMBL/GenBank/DDBJ whole genome shotgun (WGS) entry which is preliminary data.</text>
</comment>
<sequence>SAVKQDFIMNLKSIHLVCAMQFWLNFFTLSHIGLFDVCFSISWHPTFPFAVALCEQEARQQCMLQSLSVSPSPCHGCLSVLPSVWSRPNYGDADC</sequence>
<reference evidence="1 2" key="1">
    <citation type="submission" date="2021-06" db="EMBL/GenBank/DDBJ databases">
        <authorList>
            <person name="Palmer J.M."/>
        </authorList>
    </citation>
    <scope>NUCLEOTIDE SEQUENCE [LARGE SCALE GENOMIC DNA]</scope>
    <source>
        <strain evidence="1 2">XC_2019</strain>
        <tissue evidence="1">Muscle</tissue>
    </source>
</reference>